<dbReference type="RefSeq" id="WP_224764298.1">
    <property type="nucleotide sequence ID" value="NZ_CAJFZW010000007.1"/>
</dbReference>
<dbReference type="CDD" id="cd03809">
    <property type="entry name" value="GT4_MtfB-like"/>
    <property type="match status" value="1"/>
</dbReference>
<dbReference type="InterPro" id="IPR001296">
    <property type="entry name" value="Glyco_trans_1"/>
</dbReference>
<dbReference type="Gene3D" id="3.40.50.2000">
    <property type="entry name" value="Glycogen Phosphorylase B"/>
    <property type="match status" value="1"/>
</dbReference>
<protein>
    <submittedName>
        <fullName evidence="3">Glycosyltransferase involved in cell wall biosynthesis</fullName>
    </submittedName>
</protein>
<reference evidence="3 4" key="1">
    <citation type="submission" date="2020-08" db="EMBL/GenBank/DDBJ databases">
        <title>Genomic Encyclopedia of Type Strains, Phase IV (KMG-IV): sequencing the most valuable type-strain genomes for metagenomic binning, comparative biology and taxonomic classification.</title>
        <authorList>
            <person name="Goeker M."/>
        </authorList>
    </citation>
    <scope>NUCLEOTIDE SEQUENCE [LARGE SCALE GENOMIC DNA]</scope>
    <source>
        <strain evidence="3 4">DSM 4731</strain>
    </source>
</reference>
<organism evidence="3 4">
    <name type="scientific">Brevundimonas aurantiaca</name>
    <dbReference type="NCBI Taxonomy" id="74316"/>
    <lineage>
        <taxon>Bacteria</taxon>
        <taxon>Pseudomonadati</taxon>
        <taxon>Pseudomonadota</taxon>
        <taxon>Alphaproteobacteria</taxon>
        <taxon>Caulobacterales</taxon>
        <taxon>Caulobacteraceae</taxon>
        <taxon>Brevundimonas</taxon>
    </lineage>
</organism>
<proteinExistence type="predicted"/>
<gene>
    <name evidence="3" type="ORF">GGQ93_001813</name>
</gene>
<dbReference type="PANTHER" id="PTHR46401">
    <property type="entry name" value="GLYCOSYLTRANSFERASE WBBK-RELATED"/>
    <property type="match status" value="1"/>
</dbReference>
<keyword evidence="4" id="KW-1185">Reference proteome</keyword>
<evidence type="ECO:0000313" key="3">
    <source>
        <dbReference type="EMBL" id="MBB5740099.1"/>
    </source>
</evidence>
<comment type="caution">
    <text evidence="3">The sequence shown here is derived from an EMBL/GenBank/DDBJ whole genome shotgun (WGS) entry which is preliminary data.</text>
</comment>
<dbReference type="SUPFAM" id="SSF53756">
    <property type="entry name" value="UDP-Glycosyltransferase/glycogen phosphorylase"/>
    <property type="match status" value="1"/>
</dbReference>
<evidence type="ECO:0000256" key="1">
    <source>
        <dbReference type="ARBA" id="ARBA00022679"/>
    </source>
</evidence>
<dbReference type="Proteomes" id="UP000527324">
    <property type="component" value="Unassembled WGS sequence"/>
</dbReference>
<sequence>MMRILYDASRLMSRAERSAPTGVDRVCLAYAEWLLSRPDVVTLPVRGRKNRLVAVQPEWFRDFVVDLRARWSGAGVAPADVAHEALLLEALAAPARPAESVISPPPPPEREKPADKGRVLKQFFKSRHVAPLPAADLYLNVGHTTLHQADALRDLEAAGVERVVLIHDLIPITHPEFCRPGDGAKHHARVTHALRHASRVIVNSAYTRDELRAFAAREGLPQPPVHVAHLGLEPAFVAGDAVATSRPYFVHVGTIEARKNLALLLTLWRRLEERLGERTPSLVLVGRYGWENEAVLDHLQRSPNLRGIVHQAANLSDEVLARLMRGARAVLAPSSVEGFDLPAVEAVAMGRPLIASDIPPHRELTPQAELIDPLDGLGWLAAIERATMTSPPAASEGRAAPSWEAHFDIVARAVGLAAASPLAGGAKGG</sequence>
<dbReference type="PANTHER" id="PTHR46401:SF2">
    <property type="entry name" value="GLYCOSYLTRANSFERASE WBBK-RELATED"/>
    <property type="match status" value="1"/>
</dbReference>
<dbReference type="EMBL" id="JACHOQ010000003">
    <property type="protein sequence ID" value="MBB5740099.1"/>
    <property type="molecule type" value="Genomic_DNA"/>
</dbReference>
<dbReference type="AlphaFoldDB" id="A0A7W9FAI9"/>
<dbReference type="GO" id="GO:0016757">
    <property type="term" value="F:glycosyltransferase activity"/>
    <property type="evidence" value="ECO:0007669"/>
    <property type="project" value="InterPro"/>
</dbReference>
<dbReference type="Pfam" id="PF00534">
    <property type="entry name" value="Glycos_transf_1"/>
    <property type="match status" value="1"/>
</dbReference>
<accession>A0A7W9FAI9</accession>
<name>A0A7W9FAI9_9CAUL</name>
<evidence type="ECO:0000259" key="2">
    <source>
        <dbReference type="Pfam" id="PF00534"/>
    </source>
</evidence>
<evidence type="ECO:0000313" key="4">
    <source>
        <dbReference type="Proteomes" id="UP000527324"/>
    </source>
</evidence>
<feature type="domain" description="Glycosyl transferase family 1" evidence="2">
    <location>
        <begin position="244"/>
        <end position="365"/>
    </location>
</feature>
<keyword evidence="1 3" id="KW-0808">Transferase</keyword>